<dbReference type="SMART" id="SM00774">
    <property type="entry name" value="WRKY"/>
    <property type="match status" value="2"/>
</dbReference>
<keyword evidence="6" id="KW-0238">DNA-binding</keyword>
<evidence type="ECO:0000256" key="6">
    <source>
        <dbReference type="ARBA" id="ARBA00023125"/>
    </source>
</evidence>
<dbReference type="GO" id="GO:0003700">
    <property type="term" value="F:DNA-binding transcription factor activity"/>
    <property type="evidence" value="ECO:0007669"/>
    <property type="project" value="InterPro"/>
</dbReference>
<gene>
    <name evidence="12" type="ORF">Tsubulata_020191</name>
</gene>
<evidence type="ECO:0000256" key="1">
    <source>
        <dbReference type="ARBA" id="ARBA00004123"/>
    </source>
</evidence>
<dbReference type="Proteomes" id="UP001141552">
    <property type="component" value="Unassembled WGS sequence"/>
</dbReference>
<reference evidence="12" key="1">
    <citation type="submission" date="2022-02" db="EMBL/GenBank/DDBJ databases">
        <authorList>
            <person name="Henning P.M."/>
            <person name="McCubbin A.G."/>
            <person name="Shore J.S."/>
        </authorList>
    </citation>
    <scope>NUCLEOTIDE SEQUENCE</scope>
    <source>
        <strain evidence="12">F60SS</strain>
        <tissue evidence="12">Leaves</tissue>
    </source>
</reference>
<proteinExistence type="inferred from homology"/>
<keyword evidence="3" id="KW-0677">Repeat</keyword>
<keyword evidence="8" id="KW-0539">Nucleus</keyword>
<evidence type="ECO:0000256" key="2">
    <source>
        <dbReference type="ARBA" id="ARBA00022723"/>
    </source>
</evidence>
<accession>A0A9Q0FK46</accession>
<dbReference type="GO" id="GO:0043565">
    <property type="term" value="F:sequence-specific DNA binding"/>
    <property type="evidence" value="ECO:0007669"/>
    <property type="project" value="InterPro"/>
</dbReference>
<sequence>MVSSGEAPNQVASEELHKKQIPDSGTDTMQQTSDSGFHALQSQEGEPPSATPEKSSGEAGVSISQLDKEGSVSSLSPVKVSRNTSTGSHSLQSVQEGRTPSVIREKVSEDGYHWRKYGQKLVKGNEFVRSYYKCTHPSCPVKKQLECSHEGQIEDIVYFGQHEHPKPQVNLPLAVGFAVSIAEERPVEPLTIKESPAPRAQQIEPTNTSQISTVTSTEDVKSVVSESNRMRDEVGNDDDPRSKRQKKGNRKVDPASVDKTTGEPRLVVQTLSEVDIVNDGYRWRKYGQKMVKGSPNPRSYYRCSSPGCPAKKHVERASHDSKVVITSYEGQHDHDMPPSRTITHNTSAPNICTMGIQNGESGTKSAETGPASVNTNLCNSLDSDAKSKKKLKSRTKAKGSESGPEGISNEQQQCGISSIKENDGTAIDIVGDPGSVSEGRSNVQHNGESRTEAAENGTASGVISVTTGLETNPNEQHMPKSEPVQS</sequence>
<dbReference type="Pfam" id="PF03106">
    <property type="entry name" value="WRKY"/>
    <property type="match status" value="2"/>
</dbReference>
<feature type="compositionally biased region" description="Polar residues" evidence="10">
    <location>
        <begin position="1"/>
        <end position="12"/>
    </location>
</feature>
<feature type="compositionally biased region" description="Basic residues" evidence="10">
    <location>
        <begin position="387"/>
        <end position="397"/>
    </location>
</feature>
<evidence type="ECO:0000256" key="9">
    <source>
        <dbReference type="ARBA" id="ARBA00061157"/>
    </source>
</evidence>
<dbReference type="SUPFAM" id="SSF118290">
    <property type="entry name" value="WRKY DNA-binding domain"/>
    <property type="match status" value="2"/>
</dbReference>
<feature type="domain" description="WRKY" evidence="11">
    <location>
        <begin position="103"/>
        <end position="167"/>
    </location>
</feature>
<feature type="region of interest" description="Disordered" evidence="10">
    <location>
        <begin position="1"/>
        <end position="104"/>
    </location>
</feature>
<dbReference type="InterPro" id="IPR003657">
    <property type="entry name" value="WRKY_dom"/>
</dbReference>
<organism evidence="12 13">
    <name type="scientific">Turnera subulata</name>
    <dbReference type="NCBI Taxonomy" id="218843"/>
    <lineage>
        <taxon>Eukaryota</taxon>
        <taxon>Viridiplantae</taxon>
        <taxon>Streptophyta</taxon>
        <taxon>Embryophyta</taxon>
        <taxon>Tracheophyta</taxon>
        <taxon>Spermatophyta</taxon>
        <taxon>Magnoliopsida</taxon>
        <taxon>eudicotyledons</taxon>
        <taxon>Gunneridae</taxon>
        <taxon>Pentapetalae</taxon>
        <taxon>rosids</taxon>
        <taxon>fabids</taxon>
        <taxon>Malpighiales</taxon>
        <taxon>Passifloraceae</taxon>
        <taxon>Turnera</taxon>
    </lineage>
</organism>
<feature type="compositionally biased region" description="Polar residues" evidence="10">
    <location>
        <begin position="457"/>
        <end position="475"/>
    </location>
</feature>
<evidence type="ECO:0000256" key="10">
    <source>
        <dbReference type="SAM" id="MobiDB-lite"/>
    </source>
</evidence>
<dbReference type="PANTHER" id="PTHR31221:SF125">
    <property type="entry name" value="WRKY TRANSCRIPTION FACTOR 1"/>
    <property type="match status" value="1"/>
</dbReference>
<feature type="compositionally biased region" description="Polar residues" evidence="10">
    <location>
        <begin position="203"/>
        <end position="217"/>
    </location>
</feature>
<dbReference type="FunFam" id="2.20.25.80:FF:000006">
    <property type="entry name" value="WRKY transcription factor"/>
    <property type="match status" value="1"/>
</dbReference>
<keyword evidence="2" id="KW-0479">Metal-binding</keyword>
<dbReference type="FunFam" id="2.20.25.80:FF:000003">
    <property type="entry name" value="WRKY transcription factor 57"/>
    <property type="match status" value="1"/>
</dbReference>
<feature type="domain" description="WRKY" evidence="11">
    <location>
        <begin position="272"/>
        <end position="337"/>
    </location>
</feature>
<dbReference type="EMBL" id="JAKUCV010005052">
    <property type="protein sequence ID" value="KAJ4832883.1"/>
    <property type="molecule type" value="Genomic_DNA"/>
</dbReference>
<feature type="compositionally biased region" description="Polar residues" evidence="10">
    <location>
        <begin position="71"/>
        <end position="98"/>
    </location>
</feature>
<keyword evidence="4" id="KW-0862">Zinc</keyword>
<keyword evidence="13" id="KW-1185">Reference proteome</keyword>
<dbReference type="GO" id="GO:0046872">
    <property type="term" value="F:metal ion binding"/>
    <property type="evidence" value="ECO:0007669"/>
    <property type="project" value="UniProtKB-KW"/>
</dbReference>
<reference evidence="12" key="2">
    <citation type="journal article" date="2023" name="Plants (Basel)">
        <title>Annotation of the Turnera subulata (Passifloraceae) Draft Genome Reveals the S-Locus Evolved after the Divergence of Turneroideae from Passifloroideae in a Stepwise Manner.</title>
        <authorList>
            <person name="Henning P.M."/>
            <person name="Roalson E.H."/>
            <person name="Mir W."/>
            <person name="McCubbin A.G."/>
            <person name="Shore J.S."/>
        </authorList>
    </citation>
    <scope>NUCLEOTIDE SEQUENCE</scope>
    <source>
        <strain evidence="12">F60SS</strain>
    </source>
</reference>
<dbReference type="GO" id="GO:0005634">
    <property type="term" value="C:nucleus"/>
    <property type="evidence" value="ECO:0007669"/>
    <property type="project" value="UniProtKB-SubCell"/>
</dbReference>
<evidence type="ECO:0000256" key="4">
    <source>
        <dbReference type="ARBA" id="ARBA00022833"/>
    </source>
</evidence>
<evidence type="ECO:0000313" key="12">
    <source>
        <dbReference type="EMBL" id="KAJ4832883.1"/>
    </source>
</evidence>
<dbReference type="OrthoDB" id="1918969at2759"/>
<dbReference type="PANTHER" id="PTHR31221">
    <property type="entry name" value="WRKY TRANSCRIPTION FACTOR PROTEIN 1-RELATED"/>
    <property type="match status" value="1"/>
</dbReference>
<dbReference type="InterPro" id="IPR036576">
    <property type="entry name" value="WRKY_dom_sf"/>
</dbReference>
<keyword evidence="5" id="KW-0805">Transcription regulation</keyword>
<dbReference type="Gene3D" id="2.20.25.80">
    <property type="entry name" value="WRKY domain"/>
    <property type="match status" value="2"/>
</dbReference>
<keyword evidence="7" id="KW-0804">Transcription</keyword>
<protein>
    <recommendedName>
        <fullName evidence="11">WRKY domain-containing protein</fullName>
    </recommendedName>
</protein>
<evidence type="ECO:0000256" key="7">
    <source>
        <dbReference type="ARBA" id="ARBA00023163"/>
    </source>
</evidence>
<feature type="compositionally biased region" description="Basic and acidic residues" evidence="10">
    <location>
        <begin position="228"/>
        <end position="242"/>
    </location>
</feature>
<name>A0A9Q0FK46_9ROSI</name>
<feature type="region of interest" description="Disordered" evidence="10">
    <location>
        <begin position="330"/>
        <end position="486"/>
    </location>
</feature>
<feature type="compositionally biased region" description="Polar residues" evidence="10">
    <location>
        <begin position="340"/>
        <end position="379"/>
    </location>
</feature>
<dbReference type="InterPro" id="IPR044810">
    <property type="entry name" value="WRKY_plant"/>
</dbReference>
<dbReference type="PROSITE" id="PS50811">
    <property type="entry name" value="WRKY"/>
    <property type="match status" value="2"/>
</dbReference>
<comment type="similarity">
    <text evidence="9">Belongs to the WRKY group I family.</text>
</comment>
<feature type="compositionally biased region" description="Polar residues" evidence="10">
    <location>
        <begin position="23"/>
        <end position="44"/>
    </location>
</feature>
<evidence type="ECO:0000256" key="5">
    <source>
        <dbReference type="ARBA" id="ARBA00023015"/>
    </source>
</evidence>
<comment type="subcellular location">
    <subcellularLocation>
        <location evidence="1">Nucleus</location>
    </subcellularLocation>
</comment>
<evidence type="ECO:0000256" key="3">
    <source>
        <dbReference type="ARBA" id="ARBA00022737"/>
    </source>
</evidence>
<evidence type="ECO:0000259" key="11">
    <source>
        <dbReference type="PROSITE" id="PS50811"/>
    </source>
</evidence>
<dbReference type="AlphaFoldDB" id="A0A9Q0FK46"/>
<feature type="region of interest" description="Disordered" evidence="10">
    <location>
        <begin position="192"/>
        <end position="264"/>
    </location>
</feature>
<evidence type="ECO:0000256" key="8">
    <source>
        <dbReference type="ARBA" id="ARBA00023242"/>
    </source>
</evidence>
<comment type="caution">
    <text evidence="12">The sequence shown here is derived from an EMBL/GenBank/DDBJ whole genome shotgun (WGS) entry which is preliminary data.</text>
</comment>
<evidence type="ECO:0000313" key="13">
    <source>
        <dbReference type="Proteomes" id="UP001141552"/>
    </source>
</evidence>